<evidence type="ECO:0000313" key="2">
    <source>
        <dbReference type="EMBL" id="KAK8152611.1"/>
    </source>
</evidence>
<comment type="caution">
    <text evidence="2">The sequence shown here is derived from an EMBL/GenBank/DDBJ whole genome shotgun (WGS) entry which is preliminary data.</text>
</comment>
<dbReference type="Proteomes" id="UP001456524">
    <property type="component" value="Unassembled WGS sequence"/>
</dbReference>
<protein>
    <submittedName>
        <fullName evidence="2">Uncharacterized protein</fullName>
    </submittedName>
</protein>
<proteinExistence type="predicted"/>
<evidence type="ECO:0000256" key="1">
    <source>
        <dbReference type="SAM" id="MobiDB-lite"/>
    </source>
</evidence>
<organism evidence="2 3">
    <name type="scientific">Phyllosticta citrichinensis</name>
    <dbReference type="NCBI Taxonomy" id="1130410"/>
    <lineage>
        <taxon>Eukaryota</taxon>
        <taxon>Fungi</taxon>
        <taxon>Dikarya</taxon>
        <taxon>Ascomycota</taxon>
        <taxon>Pezizomycotina</taxon>
        <taxon>Dothideomycetes</taxon>
        <taxon>Dothideomycetes incertae sedis</taxon>
        <taxon>Botryosphaeriales</taxon>
        <taxon>Phyllostictaceae</taxon>
        <taxon>Phyllosticta</taxon>
    </lineage>
</organism>
<sequence length="300" mass="32833">MPNFRKAMCALSTLFRFSPSEKTTTRLTMATGSWSRCPGRLLFVPVSRPWQPSPRAALVVYLPQRGRRRRANRQSSVVLSLQECRVGISSSGAGDDDDNLSLARSLADGRPAPPRPVFPFIHPSRTASPPPPLLPPRLASPRPVGLSSAQLSSAQLLLLSSPSAVLLLLLPPLLLFHVAVLFEGYNSSPLLPLSLFLSLAGWRCKYSPIRQMGKRATRQAQVCERTRQRCGLWDKLLTRLHTTPLSCLVFAEGAPWTAGVVVAAVRLLRRADSPAPCTYLLFQGKQPELLIQTESSGIPS</sequence>
<gene>
    <name evidence="2" type="ORF">IWX90DRAFT_84458</name>
</gene>
<name>A0ABR1XFS5_9PEZI</name>
<dbReference type="EMBL" id="JBBWUH010000014">
    <property type="protein sequence ID" value="KAK8152611.1"/>
    <property type="molecule type" value="Genomic_DNA"/>
</dbReference>
<feature type="region of interest" description="Disordered" evidence="1">
    <location>
        <begin position="90"/>
        <end position="122"/>
    </location>
</feature>
<accession>A0ABR1XFS5</accession>
<reference evidence="2 3" key="1">
    <citation type="journal article" date="2022" name="G3 (Bethesda)">
        <title>Enemy or ally: a genomic approach to elucidate the lifestyle of Phyllosticta citrichinaensis.</title>
        <authorList>
            <person name="Buijs V.A."/>
            <person name="Groenewald J.Z."/>
            <person name="Haridas S."/>
            <person name="LaButti K.M."/>
            <person name="Lipzen A."/>
            <person name="Martin F.M."/>
            <person name="Barry K."/>
            <person name="Grigoriev I.V."/>
            <person name="Crous P.W."/>
            <person name="Seidl M.F."/>
        </authorList>
    </citation>
    <scope>NUCLEOTIDE SEQUENCE [LARGE SCALE GENOMIC DNA]</scope>
    <source>
        <strain evidence="2 3">CBS 129764</strain>
    </source>
</reference>
<evidence type="ECO:0000313" key="3">
    <source>
        <dbReference type="Proteomes" id="UP001456524"/>
    </source>
</evidence>
<keyword evidence="3" id="KW-1185">Reference proteome</keyword>